<feature type="compositionally biased region" description="Basic and acidic residues" evidence="10">
    <location>
        <begin position="45"/>
        <end position="55"/>
    </location>
</feature>
<keyword evidence="8" id="KW-0539">Nucleus</keyword>
<evidence type="ECO:0000256" key="1">
    <source>
        <dbReference type="ARBA" id="ARBA00004123"/>
    </source>
</evidence>
<keyword evidence="4" id="KW-0698">rRNA processing</keyword>
<feature type="compositionally biased region" description="Basic residues" evidence="10">
    <location>
        <begin position="321"/>
        <end position="330"/>
    </location>
</feature>
<dbReference type="Pfam" id="PF00929">
    <property type="entry name" value="RNase_T"/>
    <property type="match status" value="1"/>
</dbReference>
<comment type="similarity">
    <text evidence="2">Belongs to the REXO4 family.</text>
</comment>
<name>A0AAE8N0F7_9PEZI</name>
<feature type="region of interest" description="Disordered" evidence="10">
    <location>
        <begin position="297"/>
        <end position="330"/>
    </location>
</feature>
<evidence type="ECO:0000256" key="2">
    <source>
        <dbReference type="ARBA" id="ARBA00010489"/>
    </source>
</evidence>
<comment type="caution">
    <text evidence="12">The sequence shown here is derived from an EMBL/GenBank/DDBJ whole genome shotgun (WGS) entry which is preliminary data.</text>
</comment>
<dbReference type="GO" id="GO:0005634">
    <property type="term" value="C:nucleus"/>
    <property type="evidence" value="ECO:0007669"/>
    <property type="project" value="UniProtKB-SubCell"/>
</dbReference>
<dbReference type="FunFam" id="3.30.420.10:FF:000007">
    <property type="entry name" value="Interferon-stimulated exonuclease gene 20"/>
    <property type="match status" value="1"/>
</dbReference>
<dbReference type="PANTHER" id="PTHR12801:SF45">
    <property type="entry name" value="RNA EXONUCLEASE 4"/>
    <property type="match status" value="1"/>
</dbReference>
<proteinExistence type="inferred from homology"/>
<evidence type="ECO:0000256" key="6">
    <source>
        <dbReference type="ARBA" id="ARBA00022801"/>
    </source>
</evidence>
<dbReference type="EMBL" id="ONZQ02000008">
    <property type="protein sequence ID" value="SPO03199.1"/>
    <property type="molecule type" value="Genomic_DNA"/>
</dbReference>
<feature type="region of interest" description="Disordered" evidence="10">
    <location>
        <begin position="1"/>
        <end position="82"/>
    </location>
</feature>
<dbReference type="SMART" id="SM00479">
    <property type="entry name" value="EXOIII"/>
    <property type="match status" value="1"/>
</dbReference>
<feature type="domain" description="Exonuclease" evidence="11">
    <location>
        <begin position="136"/>
        <end position="297"/>
    </location>
</feature>
<protein>
    <recommendedName>
        <fullName evidence="3">RNA exonuclease 4</fullName>
    </recommendedName>
</protein>
<dbReference type="GO" id="GO:0000027">
    <property type="term" value="P:ribosomal large subunit assembly"/>
    <property type="evidence" value="ECO:0007669"/>
    <property type="project" value="TreeGrafter"/>
</dbReference>
<evidence type="ECO:0000256" key="7">
    <source>
        <dbReference type="ARBA" id="ARBA00022839"/>
    </source>
</evidence>
<dbReference type="Gene3D" id="3.30.420.10">
    <property type="entry name" value="Ribonuclease H-like superfamily/Ribonuclease H"/>
    <property type="match status" value="1"/>
</dbReference>
<feature type="compositionally biased region" description="Polar residues" evidence="10">
    <location>
        <begin position="15"/>
        <end position="24"/>
    </location>
</feature>
<dbReference type="InterPro" id="IPR013520">
    <property type="entry name" value="Ribonucl_H"/>
</dbReference>
<keyword evidence="5" id="KW-0540">Nuclease</keyword>
<evidence type="ECO:0000313" key="12">
    <source>
        <dbReference type="EMBL" id="SPO03199.1"/>
    </source>
</evidence>
<dbReference type="PANTHER" id="PTHR12801">
    <property type="entry name" value="RNA EXONUCLEASE REXO1 / RECO3 FAMILY MEMBER-RELATED"/>
    <property type="match status" value="1"/>
</dbReference>
<dbReference type="GO" id="GO:0003676">
    <property type="term" value="F:nucleic acid binding"/>
    <property type="evidence" value="ECO:0007669"/>
    <property type="project" value="InterPro"/>
</dbReference>
<evidence type="ECO:0000259" key="11">
    <source>
        <dbReference type="SMART" id="SM00479"/>
    </source>
</evidence>
<dbReference type="InterPro" id="IPR036397">
    <property type="entry name" value="RNaseH_sf"/>
</dbReference>
<accession>A0AAE8N0F7</accession>
<dbReference type="AlphaFoldDB" id="A0AAE8N0F7"/>
<dbReference type="InterPro" id="IPR047021">
    <property type="entry name" value="REXO1/3/4-like"/>
</dbReference>
<comment type="function">
    <text evidence="9">Exoribonuclease involved in ribosome biosynthesis. Involved in the processing of ITS1, the internal transcribed spacer localized between the 18S and 5.8S rRNAs.</text>
</comment>
<dbReference type="GO" id="GO:0006364">
    <property type="term" value="P:rRNA processing"/>
    <property type="evidence" value="ECO:0007669"/>
    <property type="project" value="UniProtKB-KW"/>
</dbReference>
<dbReference type="Proteomes" id="UP001187682">
    <property type="component" value="Unassembled WGS sequence"/>
</dbReference>
<keyword evidence="7 12" id="KW-0269">Exonuclease</keyword>
<evidence type="ECO:0000313" key="13">
    <source>
        <dbReference type="Proteomes" id="UP001187682"/>
    </source>
</evidence>
<evidence type="ECO:0000256" key="10">
    <source>
        <dbReference type="SAM" id="MobiDB-lite"/>
    </source>
</evidence>
<dbReference type="SUPFAM" id="SSF53098">
    <property type="entry name" value="Ribonuclease H-like"/>
    <property type="match status" value="1"/>
</dbReference>
<dbReference type="CDD" id="cd06144">
    <property type="entry name" value="REX4_like"/>
    <property type="match status" value="1"/>
</dbReference>
<evidence type="ECO:0000256" key="5">
    <source>
        <dbReference type="ARBA" id="ARBA00022722"/>
    </source>
</evidence>
<sequence length="330" mass="36628">MQEELSCNWKKLQAKIQTGSTRQQPSRKRKSGEQPQSIHRKRPRKSYDPESRDLTRAASSSEKLTSNMGISQSSKIEVTGRDTKTPASLGLWVGGNDPSAEDLAEAYRLGLKGNALLTAEKERPNEGLAQGVELGKYVALDCEMVGVGPDGSQSFLARASVVDFHGRQVYDSFVRPQERVTDWRTSITGIGPAQMKFARPFNEVQSQVAEILHGRILVGHDVGHDLAVLQLKHSAKDTRDTAKFLPFRAYGNGGKPSLRSLSRAILGVEIQDGVHSSIEDAKATMAVFRMHKPAFDVDHSNRFPDTSSTRQRKPTKEKAAQRKKKRIRKK</sequence>
<evidence type="ECO:0000256" key="8">
    <source>
        <dbReference type="ARBA" id="ARBA00023242"/>
    </source>
</evidence>
<keyword evidence="13" id="KW-1185">Reference proteome</keyword>
<evidence type="ECO:0000256" key="4">
    <source>
        <dbReference type="ARBA" id="ARBA00022552"/>
    </source>
</evidence>
<dbReference type="GO" id="GO:0008408">
    <property type="term" value="F:3'-5' exonuclease activity"/>
    <property type="evidence" value="ECO:0007669"/>
    <property type="project" value="InterPro"/>
</dbReference>
<reference evidence="12" key="1">
    <citation type="submission" date="2018-03" db="EMBL/GenBank/DDBJ databases">
        <authorList>
            <person name="Guldener U."/>
        </authorList>
    </citation>
    <scope>NUCLEOTIDE SEQUENCE</scope>
</reference>
<evidence type="ECO:0000256" key="3">
    <source>
        <dbReference type="ARBA" id="ARBA00016937"/>
    </source>
</evidence>
<organism evidence="12 13">
    <name type="scientific">Cephalotrichum gorgonifer</name>
    <dbReference type="NCBI Taxonomy" id="2041049"/>
    <lineage>
        <taxon>Eukaryota</taxon>
        <taxon>Fungi</taxon>
        <taxon>Dikarya</taxon>
        <taxon>Ascomycota</taxon>
        <taxon>Pezizomycotina</taxon>
        <taxon>Sordariomycetes</taxon>
        <taxon>Hypocreomycetidae</taxon>
        <taxon>Microascales</taxon>
        <taxon>Microascaceae</taxon>
        <taxon>Cephalotrichum</taxon>
    </lineage>
</organism>
<dbReference type="InterPro" id="IPR012337">
    <property type="entry name" value="RNaseH-like_sf"/>
</dbReference>
<gene>
    <name evidence="12" type="ORF">DNG_05881</name>
</gene>
<keyword evidence="6" id="KW-0378">Hydrolase</keyword>
<comment type="subcellular location">
    <subcellularLocation>
        <location evidence="1">Nucleus</location>
    </subcellularLocation>
</comment>
<feature type="compositionally biased region" description="Polar residues" evidence="10">
    <location>
        <begin position="57"/>
        <end position="76"/>
    </location>
</feature>
<evidence type="ECO:0000256" key="9">
    <source>
        <dbReference type="ARBA" id="ARBA00025599"/>
    </source>
</evidence>
<dbReference type="InterPro" id="IPR037431">
    <property type="entry name" value="REX4_DEDDh_dom"/>
</dbReference>